<accession>A0ABR8YEL0</accession>
<proteinExistence type="predicted"/>
<evidence type="ECO:0000313" key="1">
    <source>
        <dbReference type="EMBL" id="MBD8042650.1"/>
    </source>
</evidence>
<sequence>MVGHIEDQDVAGRAGITALAADPALRSVPASATVGTGLAVVAVASLAACSALAAFASVTAFTTIAAGSIDDYIAAKDPYMQFNGAAFAARQAIRTGPACATVPAAPTARGTGISDEEPAAAHSLEPLLTRRAVTPGSAGRSFSAVRSPLVDSAHDVLLFQVGMVSLGVQRQVAVTISARAEISATERRSV</sequence>
<dbReference type="EMBL" id="JACSQC010000001">
    <property type="protein sequence ID" value="MBD8042650.1"/>
    <property type="molecule type" value="Genomic_DNA"/>
</dbReference>
<dbReference type="RefSeq" id="WP_191745569.1">
    <property type="nucleotide sequence ID" value="NZ_JACSQC010000001.1"/>
</dbReference>
<protein>
    <submittedName>
        <fullName evidence="1">Uncharacterized protein</fullName>
    </submittedName>
</protein>
<comment type="caution">
    <text evidence="1">The sequence shown here is derived from an EMBL/GenBank/DDBJ whole genome shotgun (WGS) entry which is preliminary data.</text>
</comment>
<reference evidence="1 2" key="1">
    <citation type="submission" date="2020-08" db="EMBL/GenBank/DDBJ databases">
        <title>A Genomic Blueprint of the Chicken Gut Microbiome.</title>
        <authorList>
            <person name="Gilroy R."/>
            <person name="Ravi A."/>
            <person name="Getino M."/>
            <person name="Pursley I."/>
            <person name="Horton D.L."/>
            <person name="Alikhan N.-F."/>
            <person name="Baker D."/>
            <person name="Gharbi K."/>
            <person name="Hall N."/>
            <person name="Watson M."/>
            <person name="Adriaenssens E.M."/>
            <person name="Foster-Nyarko E."/>
            <person name="Jarju S."/>
            <person name="Secka A."/>
            <person name="Antonio M."/>
            <person name="Oren A."/>
            <person name="Chaudhuri R."/>
            <person name="La Ragione R.M."/>
            <person name="Hildebrand F."/>
            <person name="Pallen M.J."/>
        </authorList>
    </citation>
    <scope>NUCLEOTIDE SEQUENCE [LARGE SCALE GENOMIC DNA]</scope>
    <source>
        <strain evidence="1 2">Sa2BUA2</strain>
    </source>
</reference>
<evidence type="ECO:0000313" key="2">
    <source>
        <dbReference type="Proteomes" id="UP000652763"/>
    </source>
</evidence>
<dbReference type="Proteomes" id="UP000652763">
    <property type="component" value="Unassembled WGS sequence"/>
</dbReference>
<keyword evidence="2" id="KW-1185">Reference proteome</keyword>
<gene>
    <name evidence="1" type="ORF">H9638_02375</name>
</gene>
<organism evidence="1 2">
    <name type="scientific">Arthrobacter pullicola</name>
    <dbReference type="NCBI Taxonomy" id="2762224"/>
    <lineage>
        <taxon>Bacteria</taxon>
        <taxon>Bacillati</taxon>
        <taxon>Actinomycetota</taxon>
        <taxon>Actinomycetes</taxon>
        <taxon>Micrococcales</taxon>
        <taxon>Micrococcaceae</taxon>
        <taxon>Arthrobacter</taxon>
    </lineage>
</organism>
<name>A0ABR8YEL0_9MICC</name>